<protein>
    <submittedName>
        <fullName evidence="1">Uncharacterized protein</fullName>
    </submittedName>
</protein>
<comment type="caution">
    <text evidence="1">The sequence shown here is derived from an EMBL/GenBank/DDBJ whole genome shotgun (WGS) entry which is preliminary data.</text>
</comment>
<sequence length="56" mass="6333">MKSNFMTDNLNFPLQIIYIISSDNAENGDLIDIINQSKRINKITLLILDANKAPVK</sequence>
<dbReference type="EMBL" id="AAUV01000053">
    <property type="protein sequence ID" value="EAV39310.1"/>
    <property type="molecule type" value="Genomic_DNA"/>
</dbReference>
<evidence type="ECO:0000313" key="1">
    <source>
        <dbReference type="EMBL" id="EAV39310.1"/>
    </source>
</evidence>
<name>A0NJI4_OENOE</name>
<reference evidence="1 2" key="1">
    <citation type="submission" date="2006-11" db="EMBL/GenBank/DDBJ databases">
        <authorList>
            <consortium name="Laboratoire de Microbiologie (Universite Bourgogne)"/>
            <consortium name="GENOME Express"/>
            <consortium name="UMR Oenologie Ampelologie (Universite Bordeaux 2)"/>
            <person name="Guzzo J."/>
        </authorList>
    </citation>
    <scope>NUCLEOTIDE SEQUENCE [LARGE SCALE GENOMIC DNA]</scope>
    <source>
        <strain evidence="1 2">ATCC BAA-1163</strain>
    </source>
</reference>
<evidence type="ECO:0000313" key="2">
    <source>
        <dbReference type="Proteomes" id="UP000003346"/>
    </source>
</evidence>
<organism evidence="1 2">
    <name type="scientific">Oenococcus oeni ATCC BAA-1163</name>
    <dbReference type="NCBI Taxonomy" id="379360"/>
    <lineage>
        <taxon>Bacteria</taxon>
        <taxon>Bacillati</taxon>
        <taxon>Bacillota</taxon>
        <taxon>Bacilli</taxon>
        <taxon>Lactobacillales</taxon>
        <taxon>Lactobacillaceae</taxon>
        <taxon>Oenococcus</taxon>
    </lineage>
</organism>
<accession>A0NJI4</accession>
<gene>
    <name evidence="1" type="ORF">OENOO_58013</name>
</gene>
<proteinExistence type="predicted"/>
<dbReference type="AlphaFoldDB" id="A0NJI4"/>
<dbReference type="HOGENOM" id="CLU_3009844_0_0_9"/>
<dbReference type="Proteomes" id="UP000003346">
    <property type="component" value="Unassembled WGS sequence"/>
</dbReference>